<keyword evidence="1" id="KW-0547">Nucleotide-binding</keyword>
<dbReference type="OMA" id="KSHCINW"/>
<dbReference type="KEGG" id="ehx:EMIHUDRAFT_229624"/>
<dbReference type="PaxDb" id="2903-EOD33492"/>
<reference evidence="6" key="1">
    <citation type="journal article" date="2013" name="Nature">
        <title>Pan genome of the phytoplankton Emiliania underpins its global distribution.</title>
        <authorList>
            <person name="Read B.A."/>
            <person name="Kegel J."/>
            <person name="Klute M.J."/>
            <person name="Kuo A."/>
            <person name="Lefebvre S.C."/>
            <person name="Maumus F."/>
            <person name="Mayer C."/>
            <person name="Miller J."/>
            <person name="Monier A."/>
            <person name="Salamov A."/>
            <person name="Young J."/>
            <person name="Aguilar M."/>
            <person name="Claverie J.M."/>
            <person name="Frickenhaus S."/>
            <person name="Gonzalez K."/>
            <person name="Herman E.K."/>
            <person name="Lin Y.C."/>
            <person name="Napier J."/>
            <person name="Ogata H."/>
            <person name="Sarno A.F."/>
            <person name="Shmutz J."/>
            <person name="Schroeder D."/>
            <person name="de Vargas C."/>
            <person name="Verret F."/>
            <person name="von Dassow P."/>
            <person name="Valentin K."/>
            <person name="Van de Peer Y."/>
            <person name="Wheeler G."/>
            <person name="Dacks J.B."/>
            <person name="Delwiche C.F."/>
            <person name="Dyhrman S.T."/>
            <person name="Glockner G."/>
            <person name="John U."/>
            <person name="Richards T."/>
            <person name="Worden A.Z."/>
            <person name="Zhang X."/>
            <person name="Grigoriev I.V."/>
            <person name="Allen A.E."/>
            <person name="Bidle K."/>
            <person name="Borodovsky M."/>
            <person name="Bowler C."/>
            <person name="Brownlee C."/>
            <person name="Cock J.M."/>
            <person name="Elias M."/>
            <person name="Gladyshev V.N."/>
            <person name="Groth M."/>
            <person name="Guda C."/>
            <person name="Hadaegh A."/>
            <person name="Iglesias-Rodriguez M.D."/>
            <person name="Jenkins J."/>
            <person name="Jones B.M."/>
            <person name="Lawson T."/>
            <person name="Leese F."/>
            <person name="Lindquist E."/>
            <person name="Lobanov A."/>
            <person name="Lomsadze A."/>
            <person name="Malik S.B."/>
            <person name="Marsh M.E."/>
            <person name="Mackinder L."/>
            <person name="Mock T."/>
            <person name="Mueller-Roeber B."/>
            <person name="Pagarete A."/>
            <person name="Parker M."/>
            <person name="Probert I."/>
            <person name="Quesneville H."/>
            <person name="Raines C."/>
            <person name="Rensing S.A."/>
            <person name="Riano-Pachon D.M."/>
            <person name="Richier S."/>
            <person name="Rokitta S."/>
            <person name="Shiraiwa Y."/>
            <person name="Soanes D.M."/>
            <person name="van der Giezen M."/>
            <person name="Wahlund T.M."/>
            <person name="Williams B."/>
            <person name="Wilson W."/>
            <person name="Wolfe G."/>
            <person name="Wurch L.L."/>
        </authorList>
    </citation>
    <scope>NUCLEOTIDE SEQUENCE</scope>
</reference>
<dbReference type="eggNOG" id="ENOG502S1DY">
    <property type="taxonomic scope" value="Eukaryota"/>
</dbReference>
<dbReference type="InterPro" id="IPR027417">
    <property type="entry name" value="P-loop_NTPase"/>
</dbReference>
<reference evidence="5" key="2">
    <citation type="submission" date="2024-10" db="UniProtKB">
        <authorList>
            <consortium name="EnsemblProtists"/>
        </authorList>
    </citation>
    <scope>IDENTIFICATION</scope>
</reference>
<proteinExistence type="predicted"/>
<evidence type="ECO:0000313" key="5">
    <source>
        <dbReference type="EnsemblProtists" id="EOD33492"/>
    </source>
</evidence>
<keyword evidence="2" id="KW-0067">ATP-binding</keyword>
<dbReference type="Gene3D" id="3.40.50.300">
    <property type="entry name" value="P-loop containing nucleotide triphosphate hydrolases"/>
    <property type="match status" value="1"/>
</dbReference>
<protein>
    <recommendedName>
        <fullName evidence="4">Zeta toxin domain-containing protein</fullName>
    </recommendedName>
</protein>
<evidence type="ECO:0000259" key="4">
    <source>
        <dbReference type="Pfam" id="PF06414"/>
    </source>
</evidence>
<dbReference type="Proteomes" id="UP000013827">
    <property type="component" value="Unassembled WGS sequence"/>
</dbReference>
<evidence type="ECO:0000313" key="6">
    <source>
        <dbReference type="Proteomes" id="UP000013827"/>
    </source>
</evidence>
<feature type="domain" description="Zeta toxin" evidence="4">
    <location>
        <begin position="69"/>
        <end position="182"/>
    </location>
</feature>
<dbReference type="InterPro" id="IPR010488">
    <property type="entry name" value="Zeta_toxin_domain"/>
</dbReference>
<organism evidence="5 6">
    <name type="scientific">Emiliania huxleyi (strain CCMP1516)</name>
    <dbReference type="NCBI Taxonomy" id="280463"/>
    <lineage>
        <taxon>Eukaryota</taxon>
        <taxon>Haptista</taxon>
        <taxon>Haptophyta</taxon>
        <taxon>Prymnesiophyceae</taxon>
        <taxon>Isochrysidales</taxon>
        <taxon>Noelaerhabdaceae</taxon>
        <taxon>Emiliania</taxon>
    </lineage>
</organism>
<evidence type="ECO:0000256" key="2">
    <source>
        <dbReference type="ARBA" id="ARBA00022840"/>
    </source>
</evidence>
<dbReference type="GO" id="GO:0005524">
    <property type="term" value="F:ATP binding"/>
    <property type="evidence" value="ECO:0007669"/>
    <property type="project" value="UniProtKB-KW"/>
</dbReference>
<name>A0A0D3KCK7_EMIH1</name>
<evidence type="ECO:0000256" key="3">
    <source>
        <dbReference type="SAM" id="MobiDB-lite"/>
    </source>
</evidence>
<dbReference type="SUPFAM" id="SSF52540">
    <property type="entry name" value="P-loop containing nucleoside triphosphate hydrolases"/>
    <property type="match status" value="1"/>
</dbReference>
<evidence type="ECO:0000256" key="1">
    <source>
        <dbReference type="ARBA" id="ARBA00022741"/>
    </source>
</evidence>
<dbReference type="GeneID" id="17278762"/>
<dbReference type="RefSeq" id="XP_005785921.1">
    <property type="nucleotide sequence ID" value="XM_005785864.1"/>
</dbReference>
<dbReference type="HOGENOM" id="CLU_781767_0_0_1"/>
<dbReference type="EnsemblProtists" id="EOD33492">
    <property type="protein sequence ID" value="EOD33492"/>
    <property type="gene ID" value="EMIHUDRAFT_229624"/>
</dbReference>
<sequence length="296" mass="32999">MPPAMASALPLVRRREAHAAFALSTDFDYTACTCDAYRDASAGACQRGKYAKIRESLDHAYHGVYTAERQALQDRLAHPWLLYTAGAMGAGKSHTVRWMWEAGHFPLEAIVHLDPDLFKTAMPEWDGYVALDPMSAGQRTQRESGYLVEIAQAAAMAERRRVHIWVDGSLRDLNWRDHPAYRLAILHVTASEEQIFARETGRYVGEAEVRDSLERVPRSTRALVPLVDFSAVASDDSPRILSYCDSDRCHVGSEACYDSGWSDSAWHQISCRFESVPAPASQSSPLPRRSVMGSEP</sequence>
<accession>A0A0D3KCK7</accession>
<dbReference type="GO" id="GO:0016301">
    <property type="term" value="F:kinase activity"/>
    <property type="evidence" value="ECO:0007669"/>
    <property type="project" value="InterPro"/>
</dbReference>
<keyword evidence="6" id="KW-1185">Reference proteome</keyword>
<dbReference type="Pfam" id="PF06414">
    <property type="entry name" value="Zeta_toxin"/>
    <property type="match status" value="1"/>
</dbReference>
<dbReference type="AlphaFoldDB" id="A0A0D3KCK7"/>
<feature type="region of interest" description="Disordered" evidence="3">
    <location>
        <begin position="277"/>
        <end position="296"/>
    </location>
</feature>